<evidence type="ECO:0000256" key="1">
    <source>
        <dbReference type="SAM" id="Phobius"/>
    </source>
</evidence>
<reference evidence="2 3" key="1">
    <citation type="submission" date="2022-12" db="EMBL/GenBank/DDBJ databases">
        <title>Chromosome-level genome of Tegillarca granosa.</title>
        <authorList>
            <person name="Kim J."/>
        </authorList>
    </citation>
    <scope>NUCLEOTIDE SEQUENCE [LARGE SCALE GENOMIC DNA]</scope>
    <source>
        <strain evidence="2">Teg-2019</strain>
        <tissue evidence="2">Adductor muscle</tissue>
    </source>
</reference>
<evidence type="ECO:0000313" key="3">
    <source>
        <dbReference type="Proteomes" id="UP001217089"/>
    </source>
</evidence>
<comment type="caution">
    <text evidence="2">The sequence shown here is derived from an EMBL/GenBank/DDBJ whole genome shotgun (WGS) entry which is preliminary data.</text>
</comment>
<keyword evidence="1" id="KW-0472">Membrane</keyword>
<proteinExistence type="predicted"/>
<accession>A0ABQ9F6K5</accession>
<dbReference type="EMBL" id="JARBDR010000440">
    <property type="protein sequence ID" value="KAJ8313014.1"/>
    <property type="molecule type" value="Genomic_DNA"/>
</dbReference>
<keyword evidence="3" id="KW-1185">Reference proteome</keyword>
<name>A0ABQ9F6K5_TEGGR</name>
<keyword evidence="1" id="KW-1133">Transmembrane helix</keyword>
<gene>
    <name evidence="2" type="ORF">KUTeg_010387</name>
</gene>
<feature type="transmembrane region" description="Helical" evidence="1">
    <location>
        <begin position="211"/>
        <end position="230"/>
    </location>
</feature>
<evidence type="ECO:0000313" key="2">
    <source>
        <dbReference type="EMBL" id="KAJ8313014.1"/>
    </source>
</evidence>
<dbReference type="Proteomes" id="UP001217089">
    <property type="component" value="Unassembled WGS sequence"/>
</dbReference>
<organism evidence="2 3">
    <name type="scientific">Tegillarca granosa</name>
    <name type="common">Malaysian cockle</name>
    <name type="synonym">Anadara granosa</name>
    <dbReference type="NCBI Taxonomy" id="220873"/>
    <lineage>
        <taxon>Eukaryota</taxon>
        <taxon>Metazoa</taxon>
        <taxon>Spiralia</taxon>
        <taxon>Lophotrochozoa</taxon>
        <taxon>Mollusca</taxon>
        <taxon>Bivalvia</taxon>
        <taxon>Autobranchia</taxon>
        <taxon>Pteriomorphia</taxon>
        <taxon>Arcoida</taxon>
        <taxon>Arcoidea</taxon>
        <taxon>Arcidae</taxon>
        <taxon>Tegillarca</taxon>
    </lineage>
</organism>
<sequence length="233" mass="27084">MANTKLEQVLEIVHDFAGKFPMAFIEKQNQKAKAIIIKMAKINWKPVPVLIRIKIKEMVFSAYTFYAISFGVQKMSGSINLNIFLLSLVDLPSNLLTYYMYNKTILFFAKLFKLMPRQLLYLYIDKNIISIADPNTKGHVIYWFALKAKIGNSAAWCAIETLTAETYPIVIRNIGFGFHITLQAFSSTKINLVFRQQRLNIIIRKNDFKKYIFFTIYCSTILNFFCFIILSHK</sequence>
<keyword evidence="1" id="KW-0812">Transmembrane</keyword>
<protein>
    <submittedName>
        <fullName evidence="2">Uncharacterized protein</fullName>
    </submittedName>
</protein>